<evidence type="ECO:0000313" key="2">
    <source>
        <dbReference type="EMBL" id="MBW94512.1"/>
    </source>
</evidence>
<organism evidence="2">
    <name type="scientific">Rhizophora mucronata</name>
    <name type="common">Asiatic mangrove</name>
    <dbReference type="NCBI Taxonomy" id="61149"/>
    <lineage>
        <taxon>Eukaryota</taxon>
        <taxon>Viridiplantae</taxon>
        <taxon>Streptophyta</taxon>
        <taxon>Embryophyta</taxon>
        <taxon>Tracheophyta</taxon>
        <taxon>Spermatophyta</taxon>
        <taxon>Magnoliopsida</taxon>
        <taxon>eudicotyledons</taxon>
        <taxon>Gunneridae</taxon>
        <taxon>Pentapetalae</taxon>
        <taxon>rosids</taxon>
        <taxon>fabids</taxon>
        <taxon>Malpighiales</taxon>
        <taxon>Rhizophoraceae</taxon>
        <taxon>Rhizophora</taxon>
    </lineage>
</organism>
<accession>A0A2P2JM26</accession>
<sequence length="50" mass="5621">MWHAQVSTWEQSGISHTERDKCRGEKGETGGTSSKLRFETANQGSPEERI</sequence>
<feature type="compositionally biased region" description="Polar residues" evidence="1">
    <location>
        <begin position="31"/>
        <end position="50"/>
    </location>
</feature>
<dbReference type="EMBL" id="GGEC01014029">
    <property type="protein sequence ID" value="MBW94512.1"/>
    <property type="molecule type" value="Transcribed_RNA"/>
</dbReference>
<feature type="region of interest" description="Disordered" evidence="1">
    <location>
        <begin position="1"/>
        <end position="50"/>
    </location>
</feature>
<dbReference type="AlphaFoldDB" id="A0A2P2JM26"/>
<proteinExistence type="predicted"/>
<protein>
    <submittedName>
        <fullName evidence="2">Uncharacterized protein</fullName>
    </submittedName>
</protein>
<feature type="compositionally biased region" description="Polar residues" evidence="1">
    <location>
        <begin position="1"/>
        <end position="15"/>
    </location>
</feature>
<reference evidence="2" key="1">
    <citation type="submission" date="2018-02" db="EMBL/GenBank/DDBJ databases">
        <title>Rhizophora mucronata_Transcriptome.</title>
        <authorList>
            <person name="Meera S.P."/>
            <person name="Sreeshan A."/>
            <person name="Augustine A."/>
        </authorList>
    </citation>
    <scope>NUCLEOTIDE SEQUENCE</scope>
    <source>
        <tissue evidence="2">Leaf</tissue>
    </source>
</reference>
<feature type="compositionally biased region" description="Basic and acidic residues" evidence="1">
    <location>
        <begin position="16"/>
        <end position="28"/>
    </location>
</feature>
<name>A0A2P2JM26_RHIMU</name>
<evidence type="ECO:0000256" key="1">
    <source>
        <dbReference type="SAM" id="MobiDB-lite"/>
    </source>
</evidence>